<protein>
    <recommendedName>
        <fullName evidence="5">Transmembrane protein</fullName>
    </recommendedName>
</protein>
<evidence type="ECO:0000256" key="1">
    <source>
        <dbReference type="SAM" id="MobiDB-lite"/>
    </source>
</evidence>
<name>A0AAE1VFM7_9SOLA</name>
<feature type="chain" id="PRO_5042135847" description="Transmembrane protein" evidence="2">
    <location>
        <begin position="29"/>
        <end position="130"/>
    </location>
</feature>
<evidence type="ECO:0000313" key="4">
    <source>
        <dbReference type="Proteomes" id="UP001291623"/>
    </source>
</evidence>
<dbReference type="EMBL" id="JAVYJV010000006">
    <property type="protein sequence ID" value="KAK4368288.1"/>
    <property type="molecule type" value="Genomic_DNA"/>
</dbReference>
<accession>A0AAE1VFM7</accession>
<organism evidence="3 4">
    <name type="scientific">Anisodus tanguticus</name>
    <dbReference type="NCBI Taxonomy" id="243964"/>
    <lineage>
        <taxon>Eukaryota</taxon>
        <taxon>Viridiplantae</taxon>
        <taxon>Streptophyta</taxon>
        <taxon>Embryophyta</taxon>
        <taxon>Tracheophyta</taxon>
        <taxon>Spermatophyta</taxon>
        <taxon>Magnoliopsida</taxon>
        <taxon>eudicotyledons</taxon>
        <taxon>Gunneridae</taxon>
        <taxon>Pentapetalae</taxon>
        <taxon>asterids</taxon>
        <taxon>lamiids</taxon>
        <taxon>Solanales</taxon>
        <taxon>Solanaceae</taxon>
        <taxon>Solanoideae</taxon>
        <taxon>Hyoscyameae</taxon>
        <taxon>Anisodus</taxon>
    </lineage>
</organism>
<feature type="signal peptide" evidence="2">
    <location>
        <begin position="1"/>
        <end position="28"/>
    </location>
</feature>
<feature type="region of interest" description="Disordered" evidence="1">
    <location>
        <begin position="38"/>
        <end position="64"/>
    </location>
</feature>
<feature type="compositionally biased region" description="Basic and acidic residues" evidence="1">
    <location>
        <begin position="38"/>
        <end position="54"/>
    </location>
</feature>
<keyword evidence="4" id="KW-1185">Reference proteome</keyword>
<evidence type="ECO:0000256" key="2">
    <source>
        <dbReference type="SAM" id="SignalP"/>
    </source>
</evidence>
<evidence type="ECO:0008006" key="5">
    <source>
        <dbReference type="Google" id="ProtNLM"/>
    </source>
</evidence>
<reference evidence="3" key="1">
    <citation type="submission" date="2023-12" db="EMBL/GenBank/DDBJ databases">
        <title>Genome assembly of Anisodus tanguticus.</title>
        <authorList>
            <person name="Wang Y.-J."/>
        </authorList>
    </citation>
    <scope>NUCLEOTIDE SEQUENCE</scope>
    <source>
        <strain evidence="3">KB-2021</strain>
        <tissue evidence="3">Leaf</tissue>
    </source>
</reference>
<proteinExistence type="predicted"/>
<comment type="caution">
    <text evidence="3">The sequence shown here is derived from an EMBL/GenBank/DDBJ whole genome shotgun (WGS) entry which is preliminary data.</text>
</comment>
<gene>
    <name evidence="3" type="ORF">RND71_012080</name>
</gene>
<dbReference type="Proteomes" id="UP001291623">
    <property type="component" value="Unassembled WGS sequence"/>
</dbReference>
<keyword evidence="2" id="KW-0732">Signal</keyword>
<evidence type="ECO:0000313" key="3">
    <source>
        <dbReference type="EMBL" id="KAK4368288.1"/>
    </source>
</evidence>
<sequence>MTSPFSAKLIVSVATLLCLIHFSSVCNAMRMLREENYQGKGTENDNNFKEKKDSTQASPNIGGSPFTFNIPPFSMPFNIPNFNIPGFGSGGLSGFGSPDSTGAGVGDNNPFTLPMPGVLDVSVQPPTATP</sequence>
<dbReference type="AlphaFoldDB" id="A0AAE1VFM7"/>